<dbReference type="InterPro" id="IPR007471">
    <property type="entry name" value="N-end_Aminoacyl_Trfase_N"/>
</dbReference>
<comment type="caution">
    <text evidence="7">The sequence shown here is derived from an EMBL/GenBank/DDBJ whole genome shotgun (WGS) entry which is preliminary data.</text>
</comment>
<name>A0ABP7NMU5_9GAMM</name>
<gene>
    <name evidence="4" type="primary">bpt</name>
    <name evidence="7" type="ORF">GCM10022278_06900</name>
</gene>
<feature type="domain" description="N-end rule aminoacyl transferase C-terminal" evidence="6">
    <location>
        <begin position="110"/>
        <end position="230"/>
    </location>
</feature>
<feature type="domain" description="N-end aminoacyl transferase N-terminal" evidence="5">
    <location>
        <begin position="19"/>
        <end position="89"/>
    </location>
</feature>
<accession>A0ABP7NMU5</accession>
<comment type="function">
    <text evidence="4">Functions in the N-end rule pathway of protein degradation where it conjugates Leu from its aminoacyl-tRNA to the N-termini of proteins containing an N-terminal aspartate or glutamate.</text>
</comment>
<dbReference type="InterPro" id="IPR030700">
    <property type="entry name" value="N-end_Aminoacyl_Trfase"/>
</dbReference>
<dbReference type="Pfam" id="PF04376">
    <property type="entry name" value="ATE_N"/>
    <property type="match status" value="1"/>
</dbReference>
<sequence>MIFAVTKLQSLVYFATPEHECSYLEGRLATTVFVDPTVEIDFETYSRLSLNGFRRSGNHYYKPKCEACSACIPVRIPVAHFRLSKSQKRIVSRNKDLRVNIRKAEYNPRHFALYEHYINSKHADGDMYPPSLSQFENFLLEARPETEFVEFLAGEELLAVAVIDHTADGLSAIYTFYDSRHARRSLGVFAVLWQIAYANERNVPYLYLGYWIRGCQKMSYKTNYRPLEMLVHGRWLGIG</sequence>
<dbReference type="PANTHER" id="PTHR21367">
    <property type="entry name" value="ARGININE-TRNA-PROTEIN TRANSFERASE 1"/>
    <property type="match status" value="1"/>
</dbReference>
<protein>
    <recommendedName>
        <fullName evidence="4">Aspartate/glutamate leucyltransferase</fullName>
        <ecNumber evidence="4">2.3.2.29</ecNumber>
    </recommendedName>
</protein>
<keyword evidence="2 4" id="KW-0808">Transferase</keyword>
<dbReference type="InterPro" id="IPR017138">
    <property type="entry name" value="Asp_Glu_LeuTrfase"/>
</dbReference>
<evidence type="ECO:0000313" key="8">
    <source>
        <dbReference type="Proteomes" id="UP001501337"/>
    </source>
</evidence>
<dbReference type="NCBIfam" id="NF002342">
    <property type="entry name" value="PRK01305.1-3"/>
    <property type="match status" value="1"/>
</dbReference>
<organism evidence="7 8">
    <name type="scientific">Allohahella marinimesophila</name>
    <dbReference type="NCBI Taxonomy" id="1054972"/>
    <lineage>
        <taxon>Bacteria</taxon>
        <taxon>Pseudomonadati</taxon>
        <taxon>Pseudomonadota</taxon>
        <taxon>Gammaproteobacteria</taxon>
        <taxon>Oceanospirillales</taxon>
        <taxon>Hahellaceae</taxon>
        <taxon>Allohahella</taxon>
    </lineage>
</organism>
<evidence type="ECO:0000256" key="1">
    <source>
        <dbReference type="ARBA" id="ARBA00022490"/>
    </source>
</evidence>
<evidence type="ECO:0000256" key="2">
    <source>
        <dbReference type="ARBA" id="ARBA00022679"/>
    </source>
</evidence>
<comment type="subcellular location">
    <subcellularLocation>
        <location evidence="4">Cytoplasm</location>
    </subcellularLocation>
</comment>
<keyword evidence="3 4" id="KW-0012">Acyltransferase</keyword>
<dbReference type="InterPro" id="IPR007472">
    <property type="entry name" value="N-end_Aminoacyl_Trfase_C"/>
</dbReference>
<reference evidence="8" key="1">
    <citation type="journal article" date="2019" name="Int. J. Syst. Evol. Microbiol.">
        <title>The Global Catalogue of Microorganisms (GCM) 10K type strain sequencing project: providing services to taxonomists for standard genome sequencing and annotation.</title>
        <authorList>
            <consortium name="The Broad Institute Genomics Platform"/>
            <consortium name="The Broad Institute Genome Sequencing Center for Infectious Disease"/>
            <person name="Wu L."/>
            <person name="Ma J."/>
        </authorList>
    </citation>
    <scope>NUCLEOTIDE SEQUENCE [LARGE SCALE GENOMIC DNA]</scope>
    <source>
        <strain evidence="8">JCM 17555</strain>
    </source>
</reference>
<evidence type="ECO:0000256" key="4">
    <source>
        <dbReference type="HAMAP-Rule" id="MF_00689"/>
    </source>
</evidence>
<comment type="catalytic activity">
    <reaction evidence="4">
        <text>N-terminal L-glutamyl-[protein] + L-leucyl-tRNA(Leu) = N-terminal L-leucyl-L-glutamyl-[protein] + tRNA(Leu) + H(+)</text>
        <dbReference type="Rhea" id="RHEA:50412"/>
        <dbReference type="Rhea" id="RHEA-COMP:9613"/>
        <dbReference type="Rhea" id="RHEA-COMP:9622"/>
        <dbReference type="Rhea" id="RHEA-COMP:12664"/>
        <dbReference type="Rhea" id="RHEA-COMP:12668"/>
        <dbReference type="ChEBI" id="CHEBI:15378"/>
        <dbReference type="ChEBI" id="CHEBI:64721"/>
        <dbReference type="ChEBI" id="CHEBI:78442"/>
        <dbReference type="ChEBI" id="CHEBI:78494"/>
        <dbReference type="ChEBI" id="CHEBI:133041"/>
        <dbReference type="EC" id="2.3.2.29"/>
    </reaction>
</comment>
<keyword evidence="8" id="KW-1185">Reference proteome</keyword>
<keyword evidence="1 4" id="KW-0963">Cytoplasm</keyword>
<dbReference type="InterPro" id="IPR016181">
    <property type="entry name" value="Acyl_CoA_acyltransferase"/>
</dbReference>
<evidence type="ECO:0000259" key="5">
    <source>
        <dbReference type="Pfam" id="PF04376"/>
    </source>
</evidence>
<dbReference type="Pfam" id="PF04377">
    <property type="entry name" value="ATE_C"/>
    <property type="match status" value="1"/>
</dbReference>
<comment type="catalytic activity">
    <reaction evidence="4">
        <text>N-terminal L-aspartyl-[protein] + L-leucyl-tRNA(Leu) = N-terminal L-leucyl-L-aspartyl-[protein] + tRNA(Leu) + H(+)</text>
        <dbReference type="Rhea" id="RHEA:50420"/>
        <dbReference type="Rhea" id="RHEA-COMP:9613"/>
        <dbReference type="Rhea" id="RHEA-COMP:9622"/>
        <dbReference type="Rhea" id="RHEA-COMP:12669"/>
        <dbReference type="Rhea" id="RHEA-COMP:12674"/>
        <dbReference type="ChEBI" id="CHEBI:15378"/>
        <dbReference type="ChEBI" id="CHEBI:64720"/>
        <dbReference type="ChEBI" id="CHEBI:78442"/>
        <dbReference type="ChEBI" id="CHEBI:78494"/>
        <dbReference type="ChEBI" id="CHEBI:133042"/>
        <dbReference type="EC" id="2.3.2.29"/>
    </reaction>
</comment>
<evidence type="ECO:0000256" key="3">
    <source>
        <dbReference type="ARBA" id="ARBA00023315"/>
    </source>
</evidence>
<evidence type="ECO:0000259" key="6">
    <source>
        <dbReference type="Pfam" id="PF04377"/>
    </source>
</evidence>
<dbReference type="Proteomes" id="UP001501337">
    <property type="component" value="Unassembled WGS sequence"/>
</dbReference>
<dbReference type="NCBIfam" id="NF002341">
    <property type="entry name" value="PRK01305.1-1"/>
    <property type="match status" value="1"/>
</dbReference>
<dbReference type="EC" id="2.3.2.29" evidence="4"/>
<dbReference type="PIRSF" id="PIRSF037208">
    <property type="entry name" value="ATE_pro_prd"/>
    <property type="match status" value="1"/>
</dbReference>
<dbReference type="HAMAP" id="MF_00689">
    <property type="entry name" value="Bpt"/>
    <property type="match status" value="1"/>
</dbReference>
<evidence type="ECO:0000313" key="7">
    <source>
        <dbReference type="EMBL" id="GAA3950413.1"/>
    </source>
</evidence>
<dbReference type="SUPFAM" id="SSF55729">
    <property type="entry name" value="Acyl-CoA N-acyltransferases (Nat)"/>
    <property type="match status" value="1"/>
</dbReference>
<dbReference type="EMBL" id="BAABBO010000001">
    <property type="protein sequence ID" value="GAA3950413.1"/>
    <property type="molecule type" value="Genomic_DNA"/>
</dbReference>
<dbReference type="PANTHER" id="PTHR21367:SF1">
    <property type="entry name" value="ARGINYL-TRNA--PROTEIN TRANSFERASE 1"/>
    <property type="match status" value="1"/>
</dbReference>
<dbReference type="NCBIfam" id="NF002346">
    <property type="entry name" value="PRK01305.2-3"/>
    <property type="match status" value="1"/>
</dbReference>
<proteinExistence type="inferred from homology"/>
<comment type="similarity">
    <text evidence="4">Belongs to the R-transferase family. Bpt subfamily.</text>
</comment>